<dbReference type="EMBL" id="OX596098">
    <property type="protein sequence ID" value="CAM9649243.1"/>
    <property type="molecule type" value="Genomic_DNA"/>
</dbReference>
<evidence type="ECO:0000313" key="2">
    <source>
        <dbReference type="Proteomes" id="UP001162501"/>
    </source>
</evidence>
<organism evidence="1 2">
    <name type="scientific">Rangifer tarandus platyrhynchus</name>
    <name type="common">Svalbard reindeer</name>
    <dbReference type="NCBI Taxonomy" id="3082113"/>
    <lineage>
        <taxon>Eukaryota</taxon>
        <taxon>Metazoa</taxon>
        <taxon>Chordata</taxon>
        <taxon>Craniata</taxon>
        <taxon>Vertebrata</taxon>
        <taxon>Euteleostomi</taxon>
        <taxon>Mammalia</taxon>
        <taxon>Eutheria</taxon>
        <taxon>Laurasiatheria</taxon>
        <taxon>Artiodactyla</taxon>
        <taxon>Ruminantia</taxon>
        <taxon>Pecora</taxon>
        <taxon>Cervidae</taxon>
        <taxon>Odocoileinae</taxon>
        <taxon>Rangifer</taxon>
    </lineage>
</organism>
<reference evidence="1" key="2">
    <citation type="submission" date="2025-03" db="EMBL/GenBank/DDBJ databases">
        <authorList>
            <consortium name="ELIXIR-Norway"/>
            <consortium name="Elixir Norway"/>
        </authorList>
    </citation>
    <scope>NUCLEOTIDE SEQUENCE</scope>
</reference>
<sequence length="78" mass="7775">HSPATGSPQGPAQGEPHCSPRPGTGTFLRGAAEQSPGRLQEVSGEQAASHLSAGPGPSARRAPRPGTLSLHLGPSFSS</sequence>
<name>A0AC59YF96_RANTA</name>
<evidence type="ECO:0000313" key="1">
    <source>
        <dbReference type="EMBL" id="CAM9649243.1"/>
    </source>
</evidence>
<accession>A0AC59YF96</accession>
<dbReference type="Proteomes" id="UP001162501">
    <property type="component" value="Chromosome 14"/>
</dbReference>
<reference evidence="1" key="1">
    <citation type="submission" date="2023-05" db="EMBL/GenBank/DDBJ databases">
        <authorList>
            <consortium name="ELIXIR-Norway"/>
        </authorList>
    </citation>
    <scope>NUCLEOTIDE SEQUENCE</scope>
</reference>
<feature type="non-terminal residue" evidence="1">
    <location>
        <position position="1"/>
    </location>
</feature>
<proteinExistence type="predicted"/>
<protein>
    <submittedName>
        <fullName evidence="1">Uncharacterized protein</fullName>
    </submittedName>
</protein>
<gene>
    <name evidence="1" type="ORF">MRATA1EN22A_LOCUS5495</name>
</gene>